<evidence type="ECO:0000256" key="6">
    <source>
        <dbReference type="SAM" id="Phobius"/>
    </source>
</evidence>
<dbReference type="InterPro" id="IPR005821">
    <property type="entry name" value="Ion_trans_dom"/>
</dbReference>
<evidence type="ECO:0000259" key="7">
    <source>
        <dbReference type="Pfam" id="PF00520"/>
    </source>
</evidence>
<keyword evidence="4 6" id="KW-0472">Membrane</keyword>
<feature type="transmembrane region" description="Helical" evidence="6">
    <location>
        <begin position="996"/>
        <end position="1016"/>
    </location>
</feature>
<evidence type="ECO:0000256" key="1">
    <source>
        <dbReference type="ARBA" id="ARBA00004141"/>
    </source>
</evidence>
<sequence length="2119" mass="236109">MHSATSGGDREIPDVDVPATRDGVRELVGDRWGLLIPTWGEVIPVLVEGDQDLGVNPPDPAILLAGLDRLSQGIIAANPQLGFRCNISRTQHQLDFNPTVASVMAYARLLQAEMETLALSSVDPDAEETTKLTKKQRAAALRKEQPSAKAAAKGGSVDAGQSGGENGPASSTNPGKGGHGGGKSNRDGNNGGGGKGGSGIGTANAAGKGNAGNPKGPGKGNAGNPKGPGKGNAGNPKGPGKGNAGNPKGPGKGNAGNPKGPGDGGEGPLYVTKVVKVEDMLQWLRKLSPDCPEGVLARVPPVWKDDLCGDDAIGRAMVKWVVTPALERQRIMQEDHPIPDQWEDDDVAGLWAPLILPICLMIYLHHPVEYLANTLEFLFPRVALRHGGSQRMLMLMLVMVKVLRQRMLMLMLVMVKGLRRGMLMMMVLMMVTVARGEVAQFGRDPECFDISTDSEDDSVPGEWTDTGEPKHVDERVGRMVQLEREERKALAEELDRGLSCTTPGLLAELGEDLTLMKLLQEHDACEREVELGCSSLALCRLRSVERELEDLWCESEKTGLPQVRAVKVEPSSQMTSASPEEPLHVEGPFCDLRDGSVPGELSQLVHPNFGLDTPELVGKGAQPTPGALLQTRIVPQAEVWQNLEDWRQPLTDEVVALKNVHRAVWAIGPEELKRLEQLAVVSVIPAKGIFTQKPITNRLRARVVGCGNFLENDAPAEDVAKGMCRSQEMYAGGVDGVSVRLQTSVAAMNGWGNAVLDIKTAFLGAPLYQDNQGHALLTPRDLESGNLDFEMLVKKLRAVQGDKVKIVVVSPPKILVRLGLIEESEKWLVIKALYGLAEAPRRWSAHRDLLLRQLFWEDAGRRFSLVQCEADANLWRVVSAQQPESTQDVDASSKNPSPEIYTGNPQQEDEGLKLHGLLGVYVDDMLITADGNTTKSLIRELRAIWSTSEPEVAEVGRPVRFCGFNLHRLTGGGYLLNQEDYVQDLLQRKDTLHKAMGVKILVLSVLLATVAAKLVITVEDSGDEDRLANILLAVSMLLAIVAGYLLRKWCAEKRVEGSEDPSEVRSLRVSTLRESEEDQWSVVENTAGNQEEVELKRDLACENRQLPELLACENRQLPELLACENRQLPELLACENRQLPELLACENRQLPELLACENRQLPELLACENRQLPELLACENRQLPELLACENRQLPELLACENRLYLLDPRKLKLPDQCQVSQLSGRRLLRTNGHDPMSVSLQPLRREHTHTAFHNLEPEKQHLMSKTLTSSAVQDVLRHSCLAGDREPVGHVPSTLTALPAEPKQKQTEQLEEYPDLMSEPMSDEGLLMQRQYKAQFQRLDKVMQSFYPGWELEDLPTVIHEVGRLHHHRLAVHHGRSSPGAVVGVKSYHESMDFDGFVALLSDDELIDGAETKGSVKRDVKILREALQAENNYNLYKDDGHWTQGSKKIPGPMGSMAVMVDVLPGIIIVINALVLGISSDFEEFHVVWQAFNIFFLAFYTLEFVVKVAMFGWKWFFLGEDWPWNYFDLFCVALSWVEEVTTWIVQSMNTNGEDIDLKAMQFIRMLRLTRLFRLVRTLRFEIFYELKMMVLGVVSGMRVLFWAMVLLIVIIYATGVAAKNMIGAVEPEFNTVPAAMFSIFRCFTDGCNAYDGTPLTEHRTSQDKASAMDLRANCPGLVIDISDDEQEGAAGARPKRPRLGSTCPETPRTAKQLSLRNWASCSPQLSGSERVRDFYDFMLRREALRRRKELQKLPAEQWTDDPVMARIRLTNVRREDDRTTRVVRRLGNVYVQHHPELQALHLLNVPEWDPQLRRAASLLVFNFGLWRAFGTDTFAKAVGFVTSAWTEEIQEQVVEKAVESWLSGKFNYTDAYDPCRSNRQTESQASSVFQVRSLYKRTCANLCILWQACEKIAEVAVATNSWESVTKCIMKVRGYGGTGFLAKELTQDLLHTPLFGSWNQQQSKWVTCCRDLNSWCAVGPGARRGINRLYGREVDQNAYGSDQKSARQFLDELQDIFGQRELYWGGDLEGLPLFDLELHDVQFQLCEFDKYEREKTRTVEEEEEEEDFDQYPTVFLSCHDGARGLRNNHGFLFIVGYTCMYMLVCLGVRGLPDVLEGLE</sequence>
<keyword evidence="2 6" id="KW-0812">Transmembrane</keyword>
<feature type="compositionally biased region" description="Low complexity" evidence="5">
    <location>
        <begin position="201"/>
        <end position="214"/>
    </location>
</feature>
<feature type="region of interest" description="Disordered" evidence="5">
    <location>
        <begin position="1685"/>
        <end position="1707"/>
    </location>
</feature>
<organism evidence="9 10">
    <name type="scientific">Symbiodinium microadriaticum</name>
    <name type="common">Dinoflagellate</name>
    <name type="synonym">Zooxanthella microadriatica</name>
    <dbReference type="NCBI Taxonomy" id="2951"/>
    <lineage>
        <taxon>Eukaryota</taxon>
        <taxon>Sar</taxon>
        <taxon>Alveolata</taxon>
        <taxon>Dinophyceae</taxon>
        <taxon>Suessiales</taxon>
        <taxon>Symbiodiniaceae</taxon>
        <taxon>Symbiodinium</taxon>
    </lineage>
</organism>
<accession>A0A1Q9D256</accession>
<dbReference type="Proteomes" id="UP000186817">
    <property type="component" value="Unassembled WGS sequence"/>
</dbReference>
<feature type="transmembrane region" description="Helical" evidence="6">
    <location>
        <begin position="2091"/>
        <end position="2111"/>
    </location>
</feature>
<feature type="domain" description="Ion transport" evidence="7">
    <location>
        <begin position="1467"/>
        <end position="1644"/>
    </location>
</feature>
<evidence type="ECO:0000259" key="8">
    <source>
        <dbReference type="Pfam" id="PF18723"/>
    </source>
</evidence>
<dbReference type="Pfam" id="PF18723">
    <property type="entry name" value="HMUDK_hel"/>
    <property type="match status" value="2"/>
</dbReference>
<dbReference type="PANTHER" id="PTHR10037:SF62">
    <property type="entry name" value="SODIUM CHANNEL PROTEIN 60E"/>
    <property type="match status" value="1"/>
</dbReference>
<feature type="region of interest" description="Disordered" evidence="5">
    <location>
        <begin position="122"/>
        <end position="267"/>
    </location>
</feature>
<feature type="region of interest" description="Disordered" evidence="5">
    <location>
        <begin position="885"/>
        <end position="907"/>
    </location>
</feature>
<feature type="compositionally biased region" description="Gly residues" evidence="5">
    <location>
        <begin position="215"/>
        <end position="267"/>
    </location>
</feature>
<proteinExistence type="predicted"/>
<name>A0A1Q9D256_SYMMI</name>
<dbReference type="Pfam" id="PF00520">
    <property type="entry name" value="Ion_trans"/>
    <property type="match status" value="1"/>
</dbReference>
<dbReference type="InterPro" id="IPR027359">
    <property type="entry name" value="Volt_channel_dom_sf"/>
</dbReference>
<reference evidence="9 10" key="1">
    <citation type="submission" date="2016-02" db="EMBL/GenBank/DDBJ databases">
        <title>Genome analysis of coral dinoflagellate symbionts highlights evolutionary adaptations to a symbiotic lifestyle.</title>
        <authorList>
            <person name="Aranda M."/>
            <person name="Li Y."/>
            <person name="Liew Y.J."/>
            <person name="Baumgarten S."/>
            <person name="Simakov O."/>
            <person name="Wilson M."/>
            <person name="Piel J."/>
            <person name="Ashoor H."/>
            <person name="Bougouffa S."/>
            <person name="Bajic V.B."/>
            <person name="Ryu T."/>
            <person name="Ravasi T."/>
            <person name="Bayer T."/>
            <person name="Micklem G."/>
            <person name="Kim H."/>
            <person name="Bhak J."/>
            <person name="Lajeunesse T.C."/>
            <person name="Voolstra C.R."/>
        </authorList>
    </citation>
    <scope>NUCLEOTIDE SEQUENCE [LARGE SCALE GENOMIC DNA]</scope>
    <source>
        <strain evidence="9 10">CCMP2467</strain>
    </source>
</reference>
<dbReference type="InterPro" id="IPR040684">
    <property type="entry name" value="HMUDK_hel"/>
</dbReference>
<evidence type="ECO:0000256" key="5">
    <source>
        <dbReference type="SAM" id="MobiDB-lite"/>
    </source>
</evidence>
<comment type="caution">
    <text evidence="9">The sequence shown here is derived from an EMBL/GenBank/DDBJ whole genome shotgun (WGS) entry which is preliminary data.</text>
</comment>
<dbReference type="Gene3D" id="1.20.120.350">
    <property type="entry name" value="Voltage-gated potassium channels. Chain C"/>
    <property type="match status" value="1"/>
</dbReference>
<keyword evidence="3 6" id="KW-1133">Transmembrane helix</keyword>
<dbReference type="SUPFAM" id="SSF81324">
    <property type="entry name" value="Voltage-gated potassium channels"/>
    <property type="match status" value="1"/>
</dbReference>
<feature type="domain" description="5-hmdU DNA kinase helical" evidence="8">
    <location>
        <begin position="1845"/>
        <end position="2059"/>
    </location>
</feature>
<dbReference type="PANTHER" id="PTHR10037">
    <property type="entry name" value="VOLTAGE-GATED CATION CHANNEL CALCIUM AND SODIUM"/>
    <property type="match status" value="1"/>
</dbReference>
<dbReference type="OrthoDB" id="448957at2759"/>
<feature type="transmembrane region" description="Helical" evidence="6">
    <location>
        <begin position="1028"/>
        <end position="1046"/>
    </location>
</feature>
<keyword evidence="10" id="KW-1185">Reference proteome</keyword>
<gene>
    <name evidence="9" type="ORF">AK812_SmicGene29307</name>
</gene>
<feature type="transmembrane region" description="Helical" evidence="6">
    <location>
        <begin position="1457"/>
        <end position="1475"/>
    </location>
</feature>
<dbReference type="EMBL" id="LSRX01000770">
    <property type="protein sequence ID" value="OLP89252.1"/>
    <property type="molecule type" value="Genomic_DNA"/>
</dbReference>
<evidence type="ECO:0000256" key="3">
    <source>
        <dbReference type="ARBA" id="ARBA00022989"/>
    </source>
</evidence>
<dbReference type="GO" id="GO:0001518">
    <property type="term" value="C:voltage-gated sodium channel complex"/>
    <property type="evidence" value="ECO:0007669"/>
    <property type="project" value="TreeGrafter"/>
</dbReference>
<evidence type="ECO:0000256" key="2">
    <source>
        <dbReference type="ARBA" id="ARBA00022692"/>
    </source>
</evidence>
<evidence type="ECO:0000256" key="4">
    <source>
        <dbReference type="ARBA" id="ARBA00023136"/>
    </source>
</evidence>
<dbReference type="GO" id="GO:0005248">
    <property type="term" value="F:voltage-gated sodium channel activity"/>
    <property type="evidence" value="ECO:0007669"/>
    <property type="project" value="TreeGrafter"/>
</dbReference>
<feature type="transmembrane region" description="Helical" evidence="6">
    <location>
        <begin position="1600"/>
        <end position="1618"/>
    </location>
</feature>
<evidence type="ECO:0000313" key="9">
    <source>
        <dbReference type="EMBL" id="OLP89252.1"/>
    </source>
</evidence>
<feature type="compositionally biased region" description="Gly residues" evidence="5">
    <location>
        <begin position="175"/>
        <end position="200"/>
    </location>
</feature>
<feature type="compositionally biased region" description="Polar residues" evidence="5">
    <location>
        <begin position="885"/>
        <end position="896"/>
    </location>
</feature>
<comment type="subcellular location">
    <subcellularLocation>
        <location evidence="1">Membrane</location>
        <topology evidence="1">Multi-pass membrane protein</topology>
    </subcellularLocation>
</comment>
<dbReference type="InterPro" id="IPR043203">
    <property type="entry name" value="VGCC_Ca_Na"/>
</dbReference>
<feature type="transmembrane region" description="Helical" evidence="6">
    <location>
        <begin position="1487"/>
        <end position="1506"/>
    </location>
</feature>
<protein>
    <submittedName>
        <fullName evidence="9">Uncharacterized protein</fullName>
    </submittedName>
</protein>
<feature type="domain" description="5-hmdU DNA kinase helical" evidence="8">
    <location>
        <begin position="1730"/>
        <end position="1785"/>
    </location>
</feature>
<evidence type="ECO:0000313" key="10">
    <source>
        <dbReference type="Proteomes" id="UP000186817"/>
    </source>
</evidence>